<dbReference type="AlphaFoldDB" id="A0AAD7RTV4"/>
<dbReference type="EMBL" id="JAINUG010000171">
    <property type="protein sequence ID" value="KAJ8390279.1"/>
    <property type="molecule type" value="Genomic_DNA"/>
</dbReference>
<evidence type="ECO:0000313" key="2">
    <source>
        <dbReference type="EMBL" id="KAJ8390279.1"/>
    </source>
</evidence>
<feature type="compositionally biased region" description="Basic and acidic residues" evidence="1">
    <location>
        <begin position="85"/>
        <end position="98"/>
    </location>
</feature>
<protein>
    <submittedName>
        <fullName evidence="2">Uncharacterized protein</fullName>
    </submittedName>
</protein>
<name>A0AAD7RTV4_9TELE</name>
<evidence type="ECO:0000313" key="3">
    <source>
        <dbReference type="Proteomes" id="UP001221898"/>
    </source>
</evidence>
<organism evidence="2 3">
    <name type="scientific">Aldrovandia affinis</name>
    <dbReference type="NCBI Taxonomy" id="143900"/>
    <lineage>
        <taxon>Eukaryota</taxon>
        <taxon>Metazoa</taxon>
        <taxon>Chordata</taxon>
        <taxon>Craniata</taxon>
        <taxon>Vertebrata</taxon>
        <taxon>Euteleostomi</taxon>
        <taxon>Actinopterygii</taxon>
        <taxon>Neopterygii</taxon>
        <taxon>Teleostei</taxon>
        <taxon>Notacanthiformes</taxon>
        <taxon>Halosauridae</taxon>
        <taxon>Aldrovandia</taxon>
    </lineage>
</organism>
<comment type="caution">
    <text evidence="2">The sequence shown here is derived from an EMBL/GenBank/DDBJ whole genome shotgun (WGS) entry which is preliminary data.</text>
</comment>
<reference evidence="2" key="1">
    <citation type="journal article" date="2023" name="Science">
        <title>Genome structures resolve the early diversification of teleost fishes.</title>
        <authorList>
            <person name="Parey E."/>
            <person name="Louis A."/>
            <person name="Montfort J."/>
            <person name="Bouchez O."/>
            <person name="Roques C."/>
            <person name="Iampietro C."/>
            <person name="Lluch J."/>
            <person name="Castinel A."/>
            <person name="Donnadieu C."/>
            <person name="Desvignes T."/>
            <person name="Floi Bucao C."/>
            <person name="Jouanno E."/>
            <person name="Wen M."/>
            <person name="Mejri S."/>
            <person name="Dirks R."/>
            <person name="Jansen H."/>
            <person name="Henkel C."/>
            <person name="Chen W.J."/>
            <person name="Zahm M."/>
            <person name="Cabau C."/>
            <person name="Klopp C."/>
            <person name="Thompson A.W."/>
            <person name="Robinson-Rechavi M."/>
            <person name="Braasch I."/>
            <person name="Lecointre G."/>
            <person name="Bobe J."/>
            <person name="Postlethwait J.H."/>
            <person name="Berthelot C."/>
            <person name="Roest Crollius H."/>
            <person name="Guiguen Y."/>
        </authorList>
    </citation>
    <scope>NUCLEOTIDE SEQUENCE</scope>
    <source>
        <strain evidence="2">NC1722</strain>
    </source>
</reference>
<evidence type="ECO:0000256" key="1">
    <source>
        <dbReference type="SAM" id="MobiDB-lite"/>
    </source>
</evidence>
<gene>
    <name evidence="2" type="ORF">AAFF_G00108480</name>
</gene>
<feature type="region of interest" description="Disordered" evidence="1">
    <location>
        <begin position="68"/>
        <end position="98"/>
    </location>
</feature>
<feature type="compositionally biased region" description="Polar residues" evidence="1">
    <location>
        <begin position="69"/>
        <end position="81"/>
    </location>
</feature>
<sequence>MLLRLIGQDGRPCCQSRRYSLRDTDIYSSQGLDSRLQHYTNRAPRAHLRTSSPLSGAQITRGTVHCTEDYTQGTSPSNKALSCSREGRQDGARSESVG</sequence>
<keyword evidence="3" id="KW-1185">Reference proteome</keyword>
<accession>A0AAD7RTV4</accession>
<dbReference type="Proteomes" id="UP001221898">
    <property type="component" value="Unassembled WGS sequence"/>
</dbReference>
<proteinExistence type="predicted"/>